<dbReference type="Gene3D" id="2.60.40.790">
    <property type="match status" value="1"/>
</dbReference>
<dbReference type="Pfam" id="PF00011">
    <property type="entry name" value="HSP20"/>
    <property type="match status" value="1"/>
</dbReference>
<sequence length="99" mass="11157">MNTGVVHIEKKEKEMIVQLRLPGYSHKDIQVEVAQGSLSILAAHKPGSLIKSIALPENTKTEKIRATLRDNTLTVFIPLRSIDETAIHLWHKRHSISVE</sequence>
<name>A0A511VA51_9BACL</name>
<dbReference type="AlphaFoldDB" id="A0A511VA51"/>
<accession>A0A511VA51</accession>
<dbReference type="CDD" id="cd06464">
    <property type="entry name" value="ACD_sHsps-like"/>
    <property type="match status" value="1"/>
</dbReference>
<evidence type="ECO:0000259" key="3">
    <source>
        <dbReference type="PROSITE" id="PS01031"/>
    </source>
</evidence>
<dbReference type="InterPro" id="IPR002068">
    <property type="entry name" value="A-crystallin/Hsp20_dom"/>
</dbReference>
<dbReference type="Proteomes" id="UP000321157">
    <property type="component" value="Unassembled WGS sequence"/>
</dbReference>
<feature type="domain" description="SHSP" evidence="3">
    <location>
        <begin position="1"/>
        <end position="99"/>
    </location>
</feature>
<evidence type="ECO:0000313" key="5">
    <source>
        <dbReference type="Proteomes" id="UP000321157"/>
    </source>
</evidence>
<dbReference type="InterPro" id="IPR008978">
    <property type="entry name" value="HSP20-like_chaperone"/>
</dbReference>
<dbReference type="PROSITE" id="PS01031">
    <property type="entry name" value="SHSP"/>
    <property type="match status" value="1"/>
</dbReference>
<evidence type="ECO:0000313" key="4">
    <source>
        <dbReference type="EMBL" id="GEN35786.1"/>
    </source>
</evidence>
<reference evidence="4 5" key="1">
    <citation type="submission" date="2019-07" db="EMBL/GenBank/DDBJ databases">
        <title>Whole genome shotgun sequence of Aneurinibacillus danicus NBRC 102444.</title>
        <authorList>
            <person name="Hosoyama A."/>
            <person name="Uohara A."/>
            <person name="Ohji S."/>
            <person name="Ichikawa N."/>
        </authorList>
    </citation>
    <scope>NUCLEOTIDE SEQUENCE [LARGE SCALE GENOMIC DNA]</scope>
    <source>
        <strain evidence="4 5">NBRC 102444</strain>
    </source>
</reference>
<gene>
    <name evidence="4" type="ORF">ADA01nite_32460</name>
</gene>
<organism evidence="4 5">
    <name type="scientific">Aneurinibacillus danicus</name>
    <dbReference type="NCBI Taxonomy" id="267746"/>
    <lineage>
        <taxon>Bacteria</taxon>
        <taxon>Bacillati</taxon>
        <taxon>Bacillota</taxon>
        <taxon>Bacilli</taxon>
        <taxon>Bacillales</taxon>
        <taxon>Paenibacillaceae</taxon>
        <taxon>Aneurinibacillus group</taxon>
        <taxon>Aneurinibacillus</taxon>
    </lineage>
</organism>
<comment type="similarity">
    <text evidence="1 2">Belongs to the small heat shock protein (HSP20) family.</text>
</comment>
<dbReference type="RefSeq" id="WP_146811305.1">
    <property type="nucleotide sequence ID" value="NZ_BJXX01000151.1"/>
</dbReference>
<dbReference type="SUPFAM" id="SSF49764">
    <property type="entry name" value="HSP20-like chaperones"/>
    <property type="match status" value="1"/>
</dbReference>
<dbReference type="EMBL" id="BJXX01000151">
    <property type="protein sequence ID" value="GEN35786.1"/>
    <property type="molecule type" value="Genomic_DNA"/>
</dbReference>
<comment type="caution">
    <text evidence="4">The sequence shown here is derived from an EMBL/GenBank/DDBJ whole genome shotgun (WGS) entry which is preliminary data.</text>
</comment>
<dbReference type="OrthoDB" id="9808910at2"/>
<evidence type="ECO:0000256" key="1">
    <source>
        <dbReference type="PROSITE-ProRule" id="PRU00285"/>
    </source>
</evidence>
<evidence type="ECO:0000256" key="2">
    <source>
        <dbReference type="RuleBase" id="RU003616"/>
    </source>
</evidence>
<keyword evidence="5" id="KW-1185">Reference proteome</keyword>
<proteinExistence type="inferred from homology"/>
<protein>
    <recommendedName>
        <fullName evidence="3">SHSP domain-containing protein</fullName>
    </recommendedName>
</protein>